<feature type="chain" id="PRO_5003008049" description="serine-type D-Ala-D-Ala carboxypeptidase" evidence="17">
    <location>
        <begin position="22"/>
        <end position="541"/>
    </location>
</feature>
<feature type="compositionally biased region" description="Basic and acidic residues" evidence="16">
    <location>
        <begin position="50"/>
        <end position="72"/>
    </location>
</feature>
<dbReference type="InterPro" id="IPR001967">
    <property type="entry name" value="Peptidase_S11_N"/>
</dbReference>
<evidence type="ECO:0000256" key="1">
    <source>
        <dbReference type="ARBA" id="ARBA00003217"/>
    </source>
</evidence>
<keyword evidence="7 17" id="KW-0732">Signal</keyword>
<evidence type="ECO:0000256" key="7">
    <source>
        <dbReference type="ARBA" id="ARBA00022729"/>
    </source>
</evidence>
<feature type="region of interest" description="Disordered" evidence="16">
    <location>
        <begin position="23"/>
        <end position="148"/>
    </location>
</feature>
<feature type="compositionally biased region" description="Low complexity" evidence="16">
    <location>
        <begin position="93"/>
        <end position="148"/>
    </location>
</feature>
<feature type="compositionally biased region" description="Basic and acidic residues" evidence="16">
    <location>
        <begin position="24"/>
        <end position="36"/>
    </location>
</feature>
<evidence type="ECO:0000256" key="13">
    <source>
        <dbReference type="PIRSR" id="PIRSR618044-1"/>
    </source>
</evidence>
<comment type="pathway">
    <text evidence="2">Cell wall biogenesis; peptidoglycan biosynthesis.</text>
</comment>
<evidence type="ECO:0000256" key="11">
    <source>
        <dbReference type="ARBA" id="ARBA00023316"/>
    </source>
</evidence>
<keyword evidence="8" id="KW-0378">Hydrolase</keyword>
<dbReference type="GO" id="GO:0006508">
    <property type="term" value="P:proteolysis"/>
    <property type="evidence" value="ECO:0007669"/>
    <property type="project" value="UniProtKB-KW"/>
</dbReference>
<feature type="active site" description="Acyl-ester intermediate" evidence="13">
    <location>
        <position position="221"/>
    </location>
</feature>
<evidence type="ECO:0000259" key="19">
    <source>
        <dbReference type="Pfam" id="PF07943"/>
    </source>
</evidence>
<dbReference type="Gene3D" id="3.40.710.10">
    <property type="entry name" value="DD-peptidase/beta-lactamase superfamily"/>
    <property type="match status" value="1"/>
</dbReference>
<dbReference type="Pfam" id="PF07943">
    <property type="entry name" value="PBP5_C"/>
    <property type="match status" value="1"/>
</dbReference>
<evidence type="ECO:0000256" key="12">
    <source>
        <dbReference type="ARBA" id="ARBA00034000"/>
    </source>
</evidence>
<evidence type="ECO:0000256" key="9">
    <source>
        <dbReference type="ARBA" id="ARBA00022960"/>
    </source>
</evidence>
<keyword evidence="5 20" id="KW-0121">Carboxypeptidase</keyword>
<keyword evidence="11" id="KW-0961">Cell wall biogenesis/degradation</keyword>
<dbReference type="PRINTS" id="PR00725">
    <property type="entry name" value="DADACBPTASE1"/>
</dbReference>
<evidence type="ECO:0000256" key="3">
    <source>
        <dbReference type="ARBA" id="ARBA00007164"/>
    </source>
</evidence>
<feature type="signal peptide" evidence="17">
    <location>
        <begin position="1"/>
        <end position="21"/>
    </location>
</feature>
<evidence type="ECO:0000256" key="4">
    <source>
        <dbReference type="ARBA" id="ARBA00012448"/>
    </source>
</evidence>
<keyword evidence="6" id="KW-0645">Protease</keyword>
<protein>
    <recommendedName>
        <fullName evidence="4">serine-type D-Ala-D-Ala carboxypeptidase</fullName>
        <ecNumber evidence="4">3.4.16.4</ecNumber>
    </recommendedName>
</protein>
<evidence type="ECO:0000313" key="21">
    <source>
        <dbReference type="Proteomes" id="UP000004226"/>
    </source>
</evidence>
<dbReference type="GO" id="GO:0009252">
    <property type="term" value="P:peptidoglycan biosynthetic process"/>
    <property type="evidence" value="ECO:0007669"/>
    <property type="project" value="UniProtKB-KW"/>
</dbReference>
<evidence type="ECO:0000256" key="8">
    <source>
        <dbReference type="ARBA" id="ARBA00022801"/>
    </source>
</evidence>
<organism evidence="20 21">
    <name type="scientific">Pseudoleptotrichia goodfellowii F0264</name>
    <dbReference type="NCBI Taxonomy" id="596323"/>
    <lineage>
        <taxon>Bacteria</taxon>
        <taxon>Fusobacteriati</taxon>
        <taxon>Fusobacteriota</taxon>
        <taxon>Fusobacteriia</taxon>
        <taxon>Fusobacteriales</taxon>
        <taxon>Leptotrichiaceae</taxon>
        <taxon>Pseudoleptotrichia</taxon>
    </lineage>
</organism>
<evidence type="ECO:0000256" key="5">
    <source>
        <dbReference type="ARBA" id="ARBA00022645"/>
    </source>
</evidence>
<keyword evidence="10" id="KW-0573">Peptidoglycan synthesis</keyword>
<evidence type="ECO:0000259" key="18">
    <source>
        <dbReference type="Pfam" id="PF00768"/>
    </source>
</evidence>
<comment type="caution">
    <text evidence="20">The sequence shown here is derived from an EMBL/GenBank/DDBJ whole genome shotgun (WGS) entry which is preliminary data.</text>
</comment>
<comment type="similarity">
    <text evidence="3 15">Belongs to the peptidase S11 family.</text>
</comment>
<evidence type="ECO:0000313" key="20">
    <source>
        <dbReference type="EMBL" id="EEY34531.1"/>
    </source>
</evidence>
<dbReference type="InterPro" id="IPR012338">
    <property type="entry name" value="Beta-lactam/transpept-like"/>
</dbReference>
<keyword evidence="21" id="KW-1185">Reference proteome</keyword>
<dbReference type="EC" id="3.4.16.4" evidence="4"/>
<feature type="domain" description="Peptidase S11 D-Ala-D-Ala carboxypeptidase A C-terminal" evidence="19">
    <location>
        <begin position="443"/>
        <end position="524"/>
    </location>
</feature>
<evidence type="ECO:0000256" key="14">
    <source>
        <dbReference type="PIRSR" id="PIRSR618044-2"/>
    </source>
</evidence>
<dbReference type="Pfam" id="PF00768">
    <property type="entry name" value="Peptidase_S11"/>
    <property type="match status" value="1"/>
</dbReference>
<dbReference type="GO" id="GO:0071555">
    <property type="term" value="P:cell wall organization"/>
    <property type="evidence" value="ECO:0007669"/>
    <property type="project" value="UniProtKB-KW"/>
</dbReference>
<evidence type="ECO:0000256" key="2">
    <source>
        <dbReference type="ARBA" id="ARBA00004752"/>
    </source>
</evidence>
<dbReference type="PANTHER" id="PTHR21581">
    <property type="entry name" value="D-ALANYL-D-ALANINE CARBOXYPEPTIDASE"/>
    <property type="match status" value="1"/>
</dbReference>
<dbReference type="InterPro" id="IPR015956">
    <property type="entry name" value="Peniciliin-bd_prot_C_sf"/>
</dbReference>
<dbReference type="SUPFAM" id="SSF56601">
    <property type="entry name" value="beta-lactamase/transpeptidase-like"/>
    <property type="match status" value="1"/>
</dbReference>
<keyword evidence="9" id="KW-0133">Cell shape</keyword>
<feature type="active site" evidence="13">
    <location>
        <position position="281"/>
    </location>
</feature>
<evidence type="ECO:0000256" key="17">
    <source>
        <dbReference type="SAM" id="SignalP"/>
    </source>
</evidence>
<dbReference type="RefSeq" id="WP_006807864.1">
    <property type="nucleotide sequence ID" value="NZ_ADAD01000154.1"/>
</dbReference>
<proteinExistence type="inferred from homology"/>
<feature type="domain" description="Peptidase S11 D-alanyl-D-alanine carboxypeptidase A N-terminal" evidence="18">
    <location>
        <begin position="200"/>
        <end position="423"/>
    </location>
</feature>
<dbReference type="GO" id="GO:0009002">
    <property type="term" value="F:serine-type D-Ala-D-Ala carboxypeptidase activity"/>
    <property type="evidence" value="ECO:0007669"/>
    <property type="project" value="UniProtKB-EC"/>
</dbReference>
<dbReference type="Proteomes" id="UP000004226">
    <property type="component" value="Unassembled WGS sequence"/>
</dbReference>
<reference evidence="20 21" key="1">
    <citation type="submission" date="2009-10" db="EMBL/GenBank/DDBJ databases">
        <authorList>
            <person name="Harkins D.M."/>
            <person name="Madupu R."/>
            <person name="Durkin A.S."/>
            <person name="Torralba M."/>
            <person name="Methe B."/>
            <person name="Sutton G.G."/>
            <person name="Strausberg R.L."/>
            <person name="Nelson K.E."/>
        </authorList>
    </citation>
    <scope>NUCLEOTIDE SEQUENCE [LARGE SCALE GENOMIC DNA]</scope>
    <source>
        <strain evidence="20 21">F0264</strain>
    </source>
</reference>
<dbReference type="eggNOG" id="COG1686">
    <property type="taxonomic scope" value="Bacteria"/>
</dbReference>
<evidence type="ECO:0000256" key="15">
    <source>
        <dbReference type="RuleBase" id="RU004016"/>
    </source>
</evidence>
<gene>
    <name evidence="20" type="ORF">HMPREF0554_0730</name>
</gene>
<dbReference type="InterPro" id="IPR012907">
    <property type="entry name" value="Peptidase_S11_C"/>
</dbReference>
<evidence type="ECO:0000256" key="16">
    <source>
        <dbReference type="SAM" id="MobiDB-lite"/>
    </source>
</evidence>
<dbReference type="InterPro" id="IPR018044">
    <property type="entry name" value="Peptidase_S11"/>
</dbReference>
<dbReference type="PANTHER" id="PTHR21581:SF6">
    <property type="entry name" value="TRAFFICKING PROTEIN PARTICLE COMPLEX SUBUNIT 12"/>
    <property type="match status" value="1"/>
</dbReference>
<dbReference type="GO" id="GO:0008360">
    <property type="term" value="P:regulation of cell shape"/>
    <property type="evidence" value="ECO:0007669"/>
    <property type="project" value="UniProtKB-KW"/>
</dbReference>
<evidence type="ECO:0000256" key="10">
    <source>
        <dbReference type="ARBA" id="ARBA00022984"/>
    </source>
</evidence>
<accession>D0GN03</accession>
<comment type="catalytic activity">
    <reaction evidence="12">
        <text>Preferential cleavage: (Ac)2-L-Lys-D-Ala-|-D-Ala. Also transpeptidation of peptidyl-alanyl moieties that are N-acyl substituents of D-alanine.</text>
        <dbReference type="EC" id="3.4.16.4"/>
    </reaction>
</comment>
<feature type="binding site" evidence="14">
    <location>
        <position position="392"/>
    </location>
    <ligand>
        <name>substrate</name>
    </ligand>
</feature>
<feature type="active site" description="Proton acceptor" evidence="13">
    <location>
        <position position="224"/>
    </location>
</feature>
<dbReference type="SUPFAM" id="SSF69189">
    <property type="entry name" value="Penicillin-binding protein associated domain"/>
    <property type="match status" value="1"/>
</dbReference>
<sequence length="541" mass="61080">MLKKIIKTVLMLSLFTLLVFGEGSHSDNDGGSRDDDIGNIIKNSSIENSQSEKERKKQEREEKKRLKKEEKERKKREKQGIFLPEDNNETDIDNGTNDKNNQNNIDGKENISNTNNKNNTINTTVPKNNNEQKNNTNINNNVTNGGTDIVNEDISKILEENRKKEEQKKPKIDKRKPVVQAIDKEKEEASQYKDKLLKFIATKDGKIIKKELETQQHPIASLTKVMNILVALDEVDKGNVSLDDKVCFTPQNANVGGSWLNVKVGDCYLLRDLLRSEIIYSANNSAYLVAYHVGKGNIEYFVKLMNQKAKELGMNNTEFHTPAGLPTTMTGKGMDVSTAYDMFLMGKKAIEDKRIREWASEPELVLVNPAGEQVIYKSRNHLLGQYGIYGLKTGFHVQAGYNIIVTGKMGNIEIISVVLGHKTHNQRTKDQLEEFSQIKNRLKKIHTMGEEIGEFKIKDSPKRKIKGVLAENVYQLDDTNYDFKTVGIDAKAKINKGDVIGKMEVLSNGNVVSSVDILAIEEAEELSWFGKLLRFISFGLL</sequence>
<dbReference type="AlphaFoldDB" id="D0GN03"/>
<dbReference type="EMBL" id="ADAD01000154">
    <property type="protein sequence ID" value="EEY34531.1"/>
    <property type="molecule type" value="Genomic_DNA"/>
</dbReference>
<comment type="function">
    <text evidence="1">Removes C-terminal D-alanyl residues from sugar-peptide cell wall precursors.</text>
</comment>
<evidence type="ECO:0000256" key="6">
    <source>
        <dbReference type="ARBA" id="ARBA00022670"/>
    </source>
</evidence>
<name>D0GN03_9FUSO</name>